<evidence type="ECO:0000259" key="2">
    <source>
        <dbReference type="Pfam" id="PF07995"/>
    </source>
</evidence>
<dbReference type="Gene3D" id="2.120.10.30">
    <property type="entry name" value="TolB, C-terminal domain"/>
    <property type="match status" value="1"/>
</dbReference>
<feature type="transmembrane region" description="Helical" evidence="1">
    <location>
        <begin position="24"/>
        <end position="51"/>
    </location>
</feature>
<dbReference type="SUPFAM" id="SSF50952">
    <property type="entry name" value="Soluble quinoprotein glucose dehydrogenase"/>
    <property type="match status" value="1"/>
</dbReference>
<dbReference type="InterPro" id="IPR011042">
    <property type="entry name" value="6-blade_b-propeller_TolB-like"/>
</dbReference>
<accession>A0A2P7AS53</accession>
<protein>
    <submittedName>
        <fullName evidence="3">Glucose sorbosone dehydrogenase</fullName>
    </submittedName>
</protein>
<sequence>MPYRDFEDRGGAGYMRRSMLARGAYGAAIALVRISVISLAPVLLGIMPLVVSSDTNAQSSNLPGYPDTGVMPVDTPVQIVASLDLPWSAVPVGREVLVSQRGTGDIVALRPGATSRSVGVVPGVVARGDGGMLGLAALAQGAEVWVYAYHSTTSGNRIVRMAYSDGVLGNVQVILDSLPGGRGHNGGRIAFGPDGMLYATVGETRNPDLSQDQNSLAGKILRMTPDGGIPADNPIKGSLVYAFGLRNPQGLAWDEDGQLWATDFGDDTWDELNRIRPGGNYGWPVVEGRGGNPAYIDPVMQWHTQEMGPSGLAYVRGTLFIAGLTGERLWSVTMDATGNPQARAHYVGQYGRVRDVFEGIDGKLWFVTNGRRGDPGGQILSVTLAPAPAARCTPTDGSAQVCPNDEVER</sequence>
<dbReference type="InterPro" id="IPR011041">
    <property type="entry name" value="Quinoprot_gluc/sorb_DH_b-prop"/>
</dbReference>
<organism evidence="3 4">
    <name type="scientific">Phyllobacterium endophyticum</name>
    <dbReference type="NCBI Taxonomy" id="1149773"/>
    <lineage>
        <taxon>Bacteria</taxon>
        <taxon>Pseudomonadati</taxon>
        <taxon>Pseudomonadota</taxon>
        <taxon>Alphaproteobacteria</taxon>
        <taxon>Hyphomicrobiales</taxon>
        <taxon>Phyllobacteriaceae</taxon>
        <taxon>Phyllobacterium</taxon>
    </lineage>
</organism>
<dbReference type="AlphaFoldDB" id="A0A2P7AS53"/>
<keyword evidence="1" id="KW-0812">Transmembrane</keyword>
<evidence type="ECO:0000313" key="3">
    <source>
        <dbReference type="EMBL" id="PSH57056.1"/>
    </source>
</evidence>
<dbReference type="Proteomes" id="UP000241158">
    <property type="component" value="Unassembled WGS sequence"/>
</dbReference>
<gene>
    <name evidence="3" type="ORF">CU100_17430</name>
</gene>
<dbReference type="EMBL" id="PGGN01000003">
    <property type="protein sequence ID" value="PSH57056.1"/>
    <property type="molecule type" value="Genomic_DNA"/>
</dbReference>
<feature type="domain" description="Glucose/Sorbosone dehydrogenase" evidence="2">
    <location>
        <begin position="83"/>
        <end position="373"/>
    </location>
</feature>
<evidence type="ECO:0000313" key="4">
    <source>
        <dbReference type="Proteomes" id="UP000241158"/>
    </source>
</evidence>
<dbReference type="OrthoDB" id="9770043at2"/>
<proteinExistence type="predicted"/>
<evidence type="ECO:0000256" key="1">
    <source>
        <dbReference type="SAM" id="Phobius"/>
    </source>
</evidence>
<dbReference type="PANTHER" id="PTHR19328:SF13">
    <property type="entry name" value="HIPL1 PROTEIN"/>
    <property type="match status" value="1"/>
</dbReference>
<comment type="caution">
    <text evidence="3">The sequence shown here is derived from an EMBL/GenBank/DDBJ whole genome shotgun (WGS) entry which is preliminary data.</text>
</comment>
<dbReference type="Pfam" id="PF07995">
    <property type="entry name" value="GSDH"/>
    <property type="match status" value="1"/>
</dbReference>
<keyword evidence="4" id="KW-1185">Reference proteome</keyword>
<name>A0A2P7AS53_9HYPH</name>
<dbReference type="InterPro" id="IPR012938">
    <property type="entry name" value="Glc/Sorbosone_DH"/>
</dbReference>
<reference evidence="4" key="1">
    <citation type="submission" date="2017-11" db="EMBL/GenBank/DDBJ databases">
        <authorList>
            <person name="Kuznetsova I."/>
            <person name="Sazanova A."/>
            <person name="Chirak E."/>
            <person name="Safronova V."/>
            <person name="Willems A."/>
        </authorList>
    </citation>
    <scope>NUCLEOTIDE SEQUENCE [LARGE SCALE GENOMIC DNA]</scope>
    <source>
        <strain evidence="4">PEPV15</strain>
    </source>
</reference>
<keyword evidence="1" id="KW-1133">Transmembrane helix</keyword>
<keyword evidence="1" id="KW-0472">Membrane</keyword>
<dbReference type="PANTHER" id="PTHR19328">
    <property type="entry name" value="HEDGEHOG-INTERACTING PROTEIN"/>
    <property type="match status" value="1"/>
</dbReference>